<proteinExistence type="inferred from homology"/>
<dbReference type="InterPro" id="IPR018376">
    <property type="entry name" value="Enoyl-CoA_hyd/isom_CS"/>
</dbReference>
<keyword evidence="2" id="KW-0276">Fatty acid metabolism</keyword>
<dbReference type="GO" id="GO:0006631">
    <property type="term" value="P:fatty acid metabolic process"/>
    <property type="evidence" value="ECO:0007669"/>
    <property type="project" value="UniProtKB-KW"/>
</dbReference>
<protein>
    <submittedName>
        <fullName evidence="6">2,3-dehydroadipyl-CoA hydratase</fullName>
        <ecNumber evidence="6">4.2.1.17</ecNumber>
    </submittedName>
</protein>
<dbReference type="GO" id="GO:0004300">
    <property type="term" value="F:enoyl-CoA hydratase activity"/>
    <property type="evidence" value="ECO:0007669"/>
    <property type="project" value="UniProtKB-EC"/>
</dbReference>
<dbReference type="PANTHER" id="PTHR43459">
    <property type="entry name" value="ENOYL-COA HYDRATASE"/>
    <property type="match status" value="1"/>
</dbReference>
<evidence type="ECO:0000256" key="5">
    <source>
        <dbReference type="RuleBase" id="RU003707"/>
    </source>
</evidence>
<dbReference type="InterPro" id="IPR001753">
    <property type="entry name" value="Enoyl-CoA_hydra/iso"/>
</dbReference>
<dbReference type="EMBL" id="CP128986">
    <property type="protein sequence ID" value="WOC13517.1"/>
    <property type="molecule type" value="Genomic_DNA"/>
</dbReference>
<keyword evidence="6" id="KW-0456">Lyase</keyword>
<dbReference type="InterPro" id="IPR029045">
    <property type="entry name" value="ClpP/crotonase-like_dom_sf"/>
</dbReference>
<organism evidence="6">
    <name type="scientific">Gordonia sp. MP11Mi</name>
    <dbReference type="NCBI Taxonomy" id="3022769"/>
    <lineage>
        <taxon>Bacteria</taxon>
        <taxon>Bacillati</taxon>
        <taxon>Actinomycetota</taxon>
        <taxon>Actinomycetes</taxon>
        <taxon>Mycobacteriales</taxon>
        <taxon>Gordoniaceae</taxon>
        <taxon>Gordonia</taxon>
    </lineage>
</organism>
<sequence length="273" mass="27866">MSGPLSKLPSMTSPSDLITLDDGVLTLPLATADNGTALDHALVLAAVAELGRVTRGEVDAGAILLASTGKNFCAGGNVGAFAAADDRAEYLRGLADDLHQMIGLLYETGLPVVAAVTGWAAGAGMSMVLHADVAIGGTKTRLRPAYPGIGLSPDGGMSWTLPRAVGPARARHLIMTDQIIDAQRALDLGLLADVVDDDAVIDTAHAAAARLAAGPRGSMAAIRRLVRDSADRTLTDHLTAEAKSISALSASAEGVEGVDAFIAKRAPDFGSVR</sequence>
<comment type="catalytic activity">
    <reaction evidence="3">
        <text>a (3S)-3-hydroxyacyl-CoA = a (2E)-enoyl-CoA + H2O</text>
        <dbReference type="Rhea" id="RHEA:16105"/>
        <dbReference type="ChEBI" id="CHEBI:15377"/>
        <dbReference type="ChEBI" id="CHEBI:57318"/>
        <dbReference type="ChEBI" id="CHEBI:58856"/>
        <dbReference type="EC" id="4.2.1.17"/>
    </reaction>
</comment>
<evidence type="ECO:0000256" key="3">
    <source>
        <dbReference type="ARBA" id="ARBA00023709"/>
    </source>
</evidence>
<evidence type="ECO:0000256" key="1">
    <source>
        <dbReference type="ARBA" id="ARBA00002994"/>
    </source>
</evidence>
<dbReference type="AlphaFoldDB" id="A0AA97CX47"/>
<accession>A0AA97CX47</accession>
<evidence type="ECO:0000256" key="4">
    <source>
        <dbReference type="ARBA" id="ARBA00023717"/>
    </source>
</evidence>
<dbReference type="PROSITE" id="PS00166">
    <property type="entry name" value="ENOYL_COA_HYDRATASE"/>
    <property type="match status" value="1"/>
</dbReference>
<comment type="function">
    <text evidence="1">Could possibly oxidize fatty acids using specific components.</text>
</comment>
<gene>
    <name evidence="6" type="primary">paaF_3</name>
    <name evidence="6" type="ORF">MP11Mi_26200</name>
</gene>
<comment type="catalytic activity">
    <reaction evidence="4">
        <text>a 4-saturated-(3S)-3-hydroxyacyl-CoA = a (3E)-enoyl-CoA + H2O</text>
        <dbReference type="Rhea" id="RHEA:20724"/>
        <dbReference type="ChEBI" id="CHEBI:15377"/>
        <dbReference type="ChEBI" id="CHEBI:58521"/>
        <dbReference type="ChEBI" id="CHEBI:137480"/>
        <dbReference type="EC" id="4.2.1.17"/>
    </reaction>
</comment>
<evidence type="ECO:0000256" key="2">
    <source>
        <dbReference type="ARBA" id="ARBA00022832"/>
    </source>
</evidence>
<dbReference type="Pfam" id="PF00378">
    <property type="entry name" value="ECH_1"/>
    <property type="match status" value="1"/>
</dbReference>
<dbReference type="EC" id="4.2.1.17" evidence="6"/>
<name>A0AA97CX47_9ACTN</name>
<dbReference type="PANTHER" id="PTHR43459:SF1">
    <property type="entry name" value="EG:BACN32G11.4 PROTEIN"/>
    <property type="match status" value="1"/>
</dbReference>
<reference evidence="6" key="1">
    <citation type="submission" date="2023-06" db="EMBL/GenBank/DDBJ databases">
        <title>Gordonia sp. nov. and Pseudochrobactrum sp. nov., two species isolated from the burying beetle Nicrophorus vespilloides.</title>
        <authorList>
            <person name="Poehlein A."/>
            <person name="Guzman J."/>
            <person name="Daniel R."/>
            <person name="Vilcinskas A."/>
        </authorList>
    </citation>
    <scope>NUCLEOTIDE SEQUENCE</scope>
    <source>
        <strain evidence="6">MP11Mi</strain>
    </source>
</reference>
<evidence type="ECO:0000313" key="6">
    <source>
        <dbReference type="EMBL" id="WOC13517.1"/>
    </source>
</evidence>
<dbReference type="CDD" id="cd06558">
    <property type="entry name" value="crotonase-like"/>
    <property type="match status" value="1"/>
</dbReference>
<keyword evidence="2" id="KW-0443">Lipid metabolism</keyword>
<dbReference type="SUPFAM" id="SSF52096">
    <property type="entry name" value="ClpP/crotonase"/>
    <property type="match status" value="1"/>
</dbReference>
<comment type="similarity">
    <text evidence="5">Belongs to the enoyl-CoA hydratase/isomerase family.</text>
</comment>
<dbReference type="Gene3D" id="3.90.226.10">
    <property type="entry name" value="2-enoyl-CoA Hydratase, Chain A, domain 1"/>
    <property type="match status" value="1"/>
</dbReference>